<protein>
    <submittedName>
        <fullName evidence="1">RNA polymerase-like protein</fullName>
    </submittedName>
</protein>
<reference evidence="1" key="1">
    <citation type="journal article" date="2021" name="Proc. Natl. Acad. Sci. U.S.A.">
        <title>A Catalog of Tens of Thousands of Viruses from Human Metagenomes Reveals Hidden Associations with Chronic Diseases.</title>
        <authorList>
            <person name="Tisza M.J."/>
            <person name="Buck C.B."/>
        </authorList>
    </citation>
    <scope>NUCLEOTIDE SEQUENCE</scope>
    <source>
        <strain evidence="1">CtqBH20</strain>
    </source>
</reference>
<sequence>MKADVVKGEIKCPRCGAINKLNFRQGQEPIGCTKE</sequence>
<dbReference type="EMBL" id="BK015626">
    <property type="protein sequence ID" value="DAE16535.1"/>
    <property type="molecule type" value="Genomic_DNA"/>
</dbReference>
<name>A0A8S5QB29_9CAUD</name>
<proteinExistence type="predicted"/>
<evidence type="ECO:0000313" key="1">
    <source>
        <dbReference type="EMBL" id="DAE16535.1"/>
    </source>
</evidence>
<organism evidence="1">
    <name type="scientific">Siphoviridae sp. ctqBH20</name>
    <dbReference type="NCBI Taxonomy" id="2825680"/>
    <lineage>
        <taxon>Viruses</taxon>
        <taxon>Duplodnaviria</taxon>
        <taxon>Heunggongvirae</taxon>
        <taxon>Uroviricota</taxon>
        <taxon>Caudoviricetes</taxon>
    </lineage>
</organism>
<accession>A0A8S5QB29</accession>